<keyword evidence="3" id="KW-1185">Reference proteome</keyword>
<evidence type="ECO:0000313" key="3">
    <source>
        <dbReference type="Proteomes" id="UP001203880"/>
    </source>
</evidence>
<accession>A0ABT0Q6S2</accession>
<dbReference type="Proteomes" id="UP001203880">
    <property type="component" value="Unassembled WGS sequence"/>
</dbReference>
<evidence type="ECO:0000313" key="2">
    <source>
        <dbReference type="EMBL" id="MCL6285578.1"/>
    </source>
</evidence>
<proteinExistence type="predicted"/>
<feature type="chain" id="PRO_5046702434" evidence="1">
    <location>
        <begin position="22"/>
        <end position="166"/>
    </location>
</feature>
<evidence type="ECO:0000256" key="1">
    <source>
        <dbReference type="SAM" id="SignalP"/>
    </source>
</evidence>
<sequence length="166" mass="18029">MTYAKLGFAGALALMAGVAQADEFKAYGTTEGWNVYVDTTKNSCFVESVDAAENVVQMGLTTDRGVGYVGAFTKAETDIKKDETKAVAILIGDDIFLGDATGMRGNITKGYSGGYVLSDDPKFFEDIAKQYTMTVFPEKEYAFVVNLKGTYKALEMAQECNQKLVQ</sequence>
<comment type="caution">
    <text evidence="2">The sequence shown here is derived from an EMBL/GenBank/DDBJ whole genome shotgun (WGS) entry which is preliminary data.</text>
</comment>
<feature type="signal peptide" evidence="1">
    <location>
        <begin position="1"/>
        <end position="21"/>
    </location>
</feature>
<keyword evidence="1" id="KW-0732">Signal</keyword>
<reference evidence="2" key="1">
    <citation type="submission" date="2022-05" db="EMBL/GenBank/DDBJ databases">
        <authorList>
            <person name="Park J.-S."/>
        </authorList>
    </citation>
    <scope>NUCLEOTIDE SEQUENCE</scope>
    <source>
        <strain evidence="2">2012CJ41-6</strain>
    </source>
</reference>
<protein>
    <submittedName>
        <fullName evidence="2">Uncharacterized protein</fullName>
    </submittedName>
</protein>
<name>A0ABT0Q6S2_9RHOB</name>
<organism evidence="2 3">
    <name type="scientific">Ruegeria spongiae</name>
    <dbReference type="NCBI Taxonomy" id="2942209"/>
    <lineage>
        <taxon>Bacteria</taxon>
        <taxon>Pseudomonadati</taxon>
        <taxon>Pseudomonadota</taxon>
        <taxon>Alphaproteobacteria</taxon>
        <taxon>Rhodobacterales</taxon>
        <taxon>Roseobacteraceae</taxon>
        <taxon>Ruegeria</taxon>
    </lineage>
</organism>
<gene>
    <name evidence="2" type="ORF">M3P21_18775</name>
</gene>
<dbReference type="RefSeq" id="WP_249712489.1">
    <property type="nucleotide sequence ID" value="NZ_JAMFMB010000031.1"/>
</dbReference>
<dbReference type="EMBL" id="JAMFMB010000031">
    <property type="protein sequence ID" value="MCL6285578.1"/>
    <property type="molecule type" value="Genomic_DNA"/>
</dbReference>